<dbReference type="eggNOG" id="ENOG5032IU8">
    <property type="taxonomic scope" value="Bacteria"/>
</dbReference>
<dbReference type="OrthoDB" id="5292296at2"/>
<sequence length="195" mass="22345">MLSSLRVTASTLVLFFSLNLFAGLSEDYHALKNSGKNFQAIGTICELVAQLRFQEQYPEPEYRVVTGIAYNDTVRTIGELDLIVFDQQENKALLVGEVKCWKDPKGGLAKARDQRQRFLNHLRSNKPIRFKYLENPSEPFDKAQFIDVTEFISIAQKGTARVGFDYEFDYTLDELMQLRADIMSCQKSGECQRPQ</sequence>
<evidence type="ECO:0000313" key="2">
    <source>
        <dbReference type="Proteomes" id="UP000012040"/>
    </source>
</evidence>
<reference evidence="1 2" key="1">
    <citation type="journal article" date="2013" name="ISME J.">
        <title>By their genes ye shall know them: genomic signatures of predatory bacteria.</title>
        <authorList>
            <person name="Pasternak Z."/>
            <person name="Pietrokovski S."/>
            <person name="Rotem O."/>
            <person name="Gophna U."/>
            <person name="Lurie-Weinberger M.N."/>
            <person name="Jurkevitch E."/>
        </authorList>
    </citation>
    <scope>NUCLEOTIDE SEQUENCE [LARGE SCALE GENOMIC DNA]</scope>
    <source>
        <strain evidence="1 2">JSS</strain>
    </source>
</reference>
<protein>
    <submittedName>
        <fullName evidence="1">Uncharacterized protein</fullName>
    </submittedName>
</protein>
<dbReference type="Proteomes" id="UP000012040">
    <property type="component" value="Chromosome"/>
</dbReference>
<dbReference type="STRING" id="1184267.A11Q_1778"/>
<organism evidence="1 2">
    <name type="scientific">Pseudobdellovibrio exovorus JSS</name>
    <dbReference type="NCBI Taxonomy" id="1184267"/>
    <lineage>
        <taxon>Bacteria</taxon>
        <taxon>Pseudomonadati</taxon>
        <taxon>Bdellovibrionota</taxon>
        <taxon>Bdellovibrionia</taxon>
        <taxon>Bdellovibrionales</taxon>
        <taxon>Pseudobdellovibrionaceae</taxon>
        <taxon>Pseudobdellovibrio</taxon>
    </lineage>
</organism>
<dbReference type="KEGG" id="bex:A11Q_1778"/>
<dbReference type="EMBL" id="CP003537">
    <property type="protein sequence ID" value="AGH95994.1"/>
    <property type="molecule type" value="Genomic_DNA"/>
</dbReference>
<evidence type="ECO:0000313" key="1">
    <source>
        <dbReference type="EMBL" id="AGH95994.1"/>
    </source>
</evidence>
<dbReference type="RefSeq" id="WP_015470484.1">
    <property type="nucleotide sequence ID" value="NC_020813.1"/>
</dbReference>
<name>M4VS36_9BACT</name>
<keyword evidence="2" id="KW-1185">Reference proteome</keyword>
<gene>
    <name evidence="1" type="ORF">A11Q_1778</name>
</gene>
<dbReference type="PATRIC" id="fig|1184267.3.peg.1799"/>
<dbReference type="HOGENOM" id="CLU_1346714_0_0_7"/>
<dbReference type="AlphaFoldDB" id="M4VS36"/>
<proteinExistence type="predicted"/>
<accession>M4VS36</accession>